<sequence length="102" mass="11587">MRPTHRLVTYDLSTLTKRCVGRTLQIQAERTRVAQATADCWWCFFAKACGFFLHTHFVRFVVSVCHVADVLIYGGFGSVVGAWLRGMDGRFCVEKLRGLKKS</sequence>
<reference evidence="1 2" key="1">
    <citation type="journal article" date="2016" name="Front. Microbiol.">
        <title>Single-Cell (Meta-)Genomics of a Dimorphic Candidatus Thiomargarita nelsonii Reveals Genomic Plasticity.</title>
        <authorList>
            <person name="Flood B.E."/>
            <person name="Fliss P."/>
            <person name="Jones D.S."/>
            <person name="Dick G.J."/>
            <person name="Jain S."/>
            <person name="Kaster A.K."/>
            <person name="Winkel M."/>
            <person name="Mussmann M."/>
            <person name="Bailey J."/>
        </authorList>
    </citation>
    <scope>NUCLEOTIDE SEQUENCE [LARGE SCALE GENOMIC DNA]</scope>
    <source>
        <strain evidence="1">Hydrate Ridge</strain>
    </source>
</reference>
<organism evidence="1 2">
    <name type="scientific">Candidatus Thiomargarita nelsonii</name>
    <dbReference type="NCBI Taxonomy" id="1003181"/>
    <lineage>
        <taxon>Bacteria</taxon>
        <taxon>Pseudomonadati</taxon>
        <taxon>Pseudomonadota</taxon>
        <taxon>Gammaproteobacteria</taxon>
        <taxon>Thiotrichales</taxon>
        <taxon>Thiotrichaceae</taxon>
        <taxon>Thiomargarita</taxon>
    </lineage>
</organism>
<evidence type="ECO:0000313" key="2">
    <source>
        <dbReference type="Proteomes" id="UP000030428"/>
    </source>
</evidence>
<evidence type="ECO:0000313" key="1">
    <source>
        <dbReference type="EMBL" id="KHD06810.1"/>
    </source>
</evidence>
<keyword evidence="2" id="KW-1185">Reference proteome</keyword>
<dbReference type="Proteomes" id="UP000030428">
    <property type="component" value="Unassembled WGS sequence"/>
</dbReference>
<accession>A0A0A6P7L3</accession>
<gene>
    <name evidence="1" type="ORF">PN36_23545</name>
</gene>
<protein>
    <submittedName>
        <fullName evidence="1">Uncharacterized protein</fullName>
    </submittedName>
</protein>
<proteinExistence type="predicted"/>
<dbReference type="AlphaFoldDB" id="A0A0A6P7L3"/>
<comment type="caution">
    <text evidence="1">The sequence shown here is derived from an EMBL/GenBank/DDBJ whole genome shotgun (WGS) entry which is preliminary data.</text>
</comment>
<name>A0A0A6P7L3_9GAMM</name>
<dbReference type="EMBL" id="JSZA02000116">
    <property type="protein sequence ID" value="KHD06810.1"/>
    <property type="molecule type" value="Genomic_DNA"/>
</dbReference>